<organism evidence="1 2">
    <name type="scientific">Arcticibacterium luteifluviistationis</name>
    <dbReference type="NCBI Taxonomy" id="1784714"/>
    <lineage>
        <taxon>Bacteria</taxon>
        <taxon>Pseudomonadati</taxon>
        <taxon>Bacteroidota</taxon>
        <taxon>Cytophagia</taxon>
        <taxon>Cytophagales</taxon>
        <taxon>Leadbetterellaceae</taxon>
        <taxon>Arcticibacterium</taxon>
    </lineage>
</organism>
<dbReference type="InterPro" id="IPR025324">
    <property type="entry name" value="DUF4230"/>
</dbReference>
<accession>A0A2Z4GE25</accession>
<dbReference type="KEGG" id="als:DJ013_15200"/>
<dbReference type="RefSeq" id="WP_111372803.1">
    <property type="nucleotide sequence ID" value="NZ_CP029480.1"/>
</dbReference>
<sequence>MTKLIKLIGSLLIVAFITILAWELLIPKLSNPFKIKSIETNHSVILKEVKTMGNLELAAYYFNDIVEQKLPRDYLPDPKALLIIYGSASGCIDLTKIGDDDVYAIGDTTFVKLPKPYICHFKIDHSKSKIYDSDYAFMNEELLFGEAFKSAEKQLLKTAESSDLLKTAEENASKILVPLLEKISKNPVVIMK</sequence>
<name>A0A2Z4GE25_9BACT</name>
<protein>
    <submittedName>
        <fullName evidence="1">DUF4230 domain-containing protein</fullName>
    </submittedName>
</protein>
<evidence type="ECO:0000313" key="2">
    <source>
        <dbReference type="Proteomes" id="UP000249873"/>
    </source>
</evidence>
<dbReference type="OrthoDB" id="791023at2"/>
<keyword evidence="2" id="KW-1185">Reference proteome</keyword>
<dbReference type="AlphaFoldDB" id="A0A2Z4GE25"/>
<dbReference type="Proteomes" id="UP000249873">
    <property type="component" value="Chromosome"/>
</dbReference>
<reference evidence="1 2" key="1">
    <citation type="submission" date="2018-05" db="EMBL/GenBank/DDBJ databases">
        <title>Complete genome sequence of Arcticibacterium luteifluviistationis SM1504T, a cytophagaceae bacterium isolated from Arctic surface seawater.</title>
        <authorList>
            <person name="Li Y."/>
            <person name="Qin Q.-L."/>
        </authorList>
    </citation>
    <scope>NUCLEOTIDE SEQUENCE [LARGE SCALE GENOMIC DNA]</scope>
    <source>
        <strain evidence="1 2">SM1504</strain>
    </source>
</reference>
<evidence type="ECO:0000313" key="1">
    <source>
        <dbReference type="EMBL" id="AWV99434.1"/>
    </source>
</evidence>
<gene>
    <name evidence="1" type="ORF">DJ013_15200</name>
</gene>
<dbReference type="Pfam" id="PF14014">
    <property type="entry name" value="DUF4230"/>
    <property type="match status" value="1"/>
</dbReference>
<proteinExistence type="predicted"/>
<dbReference type="EMBL" id="CP029480">
    <property type="protein sequence ID" value="AWV99434.1"/>
    <property type="molecule type" value="Genomic_DNA"/>
</dbReference>